<keyword evidence="3" id="KW-1185">Reference proteome</keyword>
<organism evidence="2 3">
    <name type="scientific">Ruminiclostridium cellobioparum subsp. termitidis CT1112</name>
    <dbReference type="NCBI Taxonomy" id="1195236"/>
    <lineage>
        <taxon>Bacteria</taxon>
        <taxon>Bacillati</taxon>
        <taxon>Bacillota</taxon>
        <taxon>Clostridia</taxon>
        <taxon>Eubacteriales</taxon>
        <taxon>Oscillospiraceae</taxon>
        <taxon>Ruminiclostridium</taxon>
    </lineage>
</organism>
<keyword evidence="1" id="KW-0472">Membrane</keyword>
<reference evidence="2 3" key="1">
    <citation type="journal article" date="2013" name="Genome Announc.">
        <title>Draft Genome Sequence of the Cellulolytic, Mesophilic, Anaerobic Bacterium Clostridium termitidis Strain CT1112 (DSM 5398).</title>
        <authorList>
            <person name="Lal S."/>
            <person name="Ramachandran U."/>
            <person name="Zhang X."/>
            <person name="Munir R."/>
            <person name="Sparling R."/>
            <person name="Levin D.B."/>
        </authorList>
    </citation>
    <scope>NUCLEOTIDE SEQUENCE [LARGE SCALE GENOMIC DNA]</scope>
    <source>
        <strain evidence="2 3">CT1112</strain>
    </source>
</reference>
<gene>
    <name evidence="2" type="ORF">CTER_3061</name>
</gene>
<keyword evidence="1" id="KW-1133">Transmembrane helix</keyword>
<dbReference type="eggNOG" id="ENOG5033PR9">
    <property type="taxonomic scope" value="Bacteria"/>
</dbReference>
<feature type="transmembrane region" description="Helical" evidence="1">
    <location>
        <begin position="28"/>
        <end position="46"/>
    </location>
</feature>
<evidence type="ECO:0000313" key="2">
    <source>
        <dbReference type="EMBL" id="EMS71210.1"/>
    </source>
</evidence>
<feature type="transmembrane region" description="Helical" evidence="1">
    <location>
        <begin position="132"/>
        <end position="152"/>
    </location>
</feature>
<dbReference type="EMBL" id="AORV01000042">
    <property type="protein sequence ID" value="EMS71210.1"/>
    <property type="molecule type" value="Genomic_DNA"/>
</dbReference>
<dbReference type="RefSeq" id="WP_004626982.1">
    <property type="nucleotide sequence ID" value="NZ_AORV01000042.1"/>
</dbReference>
<dbReference type="STRING" id="1195236.CTER_3061"/>
<feature type="transmembrane region" description="Helical" evidence="1">
    <location>
        <begin position="85"/>
        <end position="111"/>
    </location>
</feature>
<comment type="caution">
    <text evidence="2">The sequence shown here is derived from an EMBL/GenBank/DDBJ whole genome shotgun (WGS) entry which is preliminary data.</text>
</comment>
<name>S0FHH4_RUMCE</name>
<dbReference type="AlphaFoldDB" id="S0FHH4"/>
<feature type="transmembrane region" description="Helical" evidence="1">
    <location>
        <begin position="158"/>
        <end position="176"/>
    </location>
</feature>
<evidence type="ECO:0000313" key="3">
    <source>
        <dbReference type="Proteomes" id="UP000014155"/>
    </source>
</evidence>
<feature type="transmembrane region" description="Helical" evidence="1">
    <location>
        <begin position="221"/>
        <end position="242"/>
    </location>
</feature>
<keyword evidence="1" id="KW-0812">Transmembrane</keyword>
<dbReference type="Proteomes" id="UP000014155">
    <property type="component" value="Unassembled WGS sequence"/>
</dbReference>
<proteinExistence type="predicted"/>
<feature type="transmembrane region" description="Helical" evidence="1">
    <location>
        <begin position="196"/>
        <end position="215"/>
    </location>
</feature>
<protein>
    <submittedName>
        <fullName evidence="2">Uncharacterized protein family (UPF0259)</fullName>
    </submittedName>
</protein>
<dbReference type="PATRIC" id="fig|1195236.3.peg.3286"/>
<evidence type="ECO:0000256" key="1">
    <source>
        <dbReference type="SAM" id="Phobius"/>
    </source>
</evidence>
<sequence length="258" mass="28677">MDNSSGVKRFFEYLPVCIKFYKLKSEGLARLIFVLVLFCQMAGSYIQHRILNQISSEDFDLLMSALTTVTTAQQGNAAEKVISPALLVLGVTLVIKVITNLFLSVYLYSYISELRGKTTGILSGFKGAFKHLGRLIIYNILFGLLVMMGLMFFIIPGIIAYIVFIFGFCYVVDLKLNVADAFTASSDITRNKKVQIASVFIGFYLMFELPIALVISGSTLGSAYLASFFSTIAGLILQRLIAQLYMDLEYKSERSAKS</sequence>
<accession>S0FHH4</accession>